<dbReference type="Pfam" id="PF00419">
    <property type="entry name" value="Fimbrial"/>
    <property type="match status" value="1"/>
</dbReference>
<reference evidence="6 7" key="1">
    <citation type="submission" date="2020-11" db="EMBL/GenBank/DDBJ databases">
        <title>Enhanced detection system for hospital associated transmission using whole genome sequencing surveillance.</title>
        <authorList>
            <person name="Harrison L.H."/>
            <person name="Van Tyne D."/>
            <person name="Marsh J.W."/>
            <person name="Griffith M.P."/>
            <person name="Snyder D.J."/>
            <person name="Cooper V.S."/>
            <person name="Mustapha M."/>
        </authorList>
    </citation>
    <scope>NUCLEOTIDE SEQUENCE [LARGE SCALE GENOMIC DNA]</scope>
    <source>
        <strain evidence="6 7">CB00117</strain>
    </source>
</reference>
<dbReference type="SUPFAM" id="SSF49401">
    <property type="entry name" value="Bacterial adhesins"/>
    <property type="match status" value="1"/>
</dbReference>
<comment type="subcellular location">
    <subcellularLocation>
        <location evidence="1">Fimbrium</location>
    </subcellularLocation>
</comment>
<feature type="domain" description="Fimbrial-type adhesion" evidence="5">
    <location>
        <begin position="200"/>
        <end position="338"/>
    </location>
</feature>
<dbReference type="InterPro" id="IPR000259">
    <property type="entry name" value="Adhesion_dom_fimbrial"/>
</dbReference>
<dbReference type="Proteomes" id="UP000746649">
    <property type="component" value="Unassembled WGS sequence"/>
</dbReference>
<dbReference type="InterPro" id="IPR036937">
    <property type="entry name" value="Adhesion_dom_fimbrial_sf"/>
</dbReference>
<protein>
    <submittedName>
        <fullName evidence="6">Fimbrial protein</fullName>
    </submittedName>
</protein>
<keyword evidence="3" id="KW-0732">Signal</keyword>
<keyword evidence="7" id="KW-1185">Reference proteome</keyword>
<proteinExistence type="inferred from homology"/>
<evidence type="ECO:0000256" key="4">
    <source>
        <dbReference type="ARBA" id="ARBA00023263"/>
    </source>
</evidence>
<accession>A0ABS0ZR30</accession>
<dbReference type="InterPro" id="IPR008966">
    <property type="entry name" value="Adhesion_dom_sf"/>
</dbReference>
<evidence type="ECO:0000256" key="3">
    <source>
        <dbReference type="ARBA" id="ARBA00022729"/>
    </source>
</evidence>
<evidence type="ECO:0000256" key="2">
    <source>
        <dbReference type="ARBA" id="ARBA00006671"/>
    </source>
</evidence>
<evidence type="ECO:0000313" key="7">
    <source>
        <dbReference type="Proteomes" id="UP000746649"/>
    </source>
</evidence>
<dbReference type="PANTHER" id="PTHR33420">
    <property type="entry name" value="FIMBRIAL SUBUNIT ELFA-RELATED"/>
    <property type="match status" value="1"/>
</dbReference>
<dbReference type="PANTHER" id="PTHR33420:SF12">
    <property type="entry name" value="FIMBRIN-LIKE PROTEIN FIMI-RELATED"/>
    <property type="match status" value="1"/>
</dbReference>
<evidence type="ECO:0000313" key="6">
    <source>
        <dbReference type="EMBL" id="MBJ8381276.1"/>
    </source>
</evidence>
<keyword evidence="4" id="KW-0281">Fimbrium</keyword>
<dbReference type="EMBL" id="JADWND010000004">
    <property type="protein sequence ID" value="MBJ8381276.1"/>
    <property type="molecule type" value="Genomic_DNA"/>
</dbReference>
<dbReference type="InterPro" id="IPR050263">
    <property type="entry name" value="Bact_Fimbrial_Adh_Pro"/>
</dbReference>
<evidence type="ECO:0000259" key="5">
    <source>
        <dbReference type="Pfam" id="PF00419"/>
    </source>
</evidence>
<dbReference type="PROSITE" id="PS51257">
    <property type="entry name" value="PROKAR_LIPOPROTEIN"/>
    <property type="match status" value="1"/>
</dbReference>
<sequence>MNRIRERILRGLAIALLVLTGNGLSFYATASCVITKGGPDAAQVTFTLPPLVVSKDAAVGQILYSEELTSAQITVACDADGNIHQGYTGGLSDADLVTTGSLEGVYATGIPGIGFRAAWANFANETLGAENLITPWHMGSAMVKKIDAAYPITLHAAVQLVVTGPVSSGVLDTSKLIADWKYDDKVIGKLRFNATTIDIKSNTCHLMENNITVPLATITAHDFTNNVSKVVSDDSFKIQLERCDAGIKVDYRFTTSGSTGVQDGDVLSIATGENAAEGIGIQILDSNDTVLQFDQDYTATGNTVQDQSVTIPLKARYIKTGTIKGGQVDAVATFEVYYR</sequence>
<comment type="caution">
    <text evidence="6">The sequence shown here is derived from an EMBL/GenBank/DDBJ whole genome shotgun (WGS) entry which is preliminary data.</text>
</comment>
<organism evidence="6 7">
    <name type="scientific">Citrobacter sedlakii</name>
    <dbReference type="NCBI Taxonomy" id="67826"/>
    <lineage>
        <taxon>Bacteria</taxon>
        <taxon>Pseudomonadati</taxon>
        <taxon>Pseudomonadota</taxon>
        <taxon>Gammaproteobacteria</taxon>
        <taxon>Enterobacterales</taxon>
        <taxon>Enterobacteriaceae</taxon>
        <taxon>Citrobacter</taxon>
        <taxon>Citrobacter freundii complex</taxon>
    </lineage>
</organism>
<dbReference type="RefSeq" id="WP_200034840.1">
    <property type="nucleotide sequence ID" value="NZ_JADWND010000004.1"/>
</dbReference>
<gene>
    <name evidence="6" type="ORF">I6M88_09875</name>
</gene>
<evidence type="ECO:0000256" key="1">
    <source>
        <dbReference type="ARBA" id="ARBA00004561"/>
    </source>
</evidence>
<comment type="similarity">
    <text evidence="2">Belongs to the fimbrial protein family.</text>
</comment>
<dbReference type="Gene3D" id="2.60.40.3310">
    <property type="match status" value="1"/>
</dbReference>
<name>A0ABS0ZR30_9ENTR</name>
<dbReference type="Gene3D" id="2.60.40.1090">
    <property type="entry name" value="Fimbrial-type adhesion domain"/>
    <property type="match status" value="1"/>
</dbReference>